<dbReference type="Proteomes" id="UP000314982">
    <property type="component" value="Unassembled WGS sequence"/>
</dbReference>
<reference evidence="2" key="1">
    <citation type="submission" date="2018-06" db="EMBL/GenBank/DDBJ databases">
        <title>Genome assembly of Danube salmon.</title>
        <authorList>
            <person name="Macqueen D.J."/>
            <person name="Gundappa M.K."/>
        </authorList>
    </citation>
    <scope>NUCLEOTIDE SEQUENCE [LARGE SCALE GENOMIC DNA]</scope>
</reference>
<proteinExistence type="predicted"/>
<name>A0A4W5NUZ7_9TELE</name>
<reference evidence="1" key="2">
    <citation type="submission" date="2025-08" db="UniProtKB">
        <authorList>
            <consortium name="Ensembl"/>
        </authorList>
    </citation>
    <scope>IDENTIFICATION</scope>
</reference>
<evidence type="ECO:0000313" key="2">
    <source>
        <dbReference type="Proteomes" id="UP000314982"/>
    </source>
</evidence>
<sequence>MCLSSGRWWLVRSRSLRCGRSLRPLWTSRGPRRIQSTPYWSRGVGRGAFSTSWRMFWIHRCCGSSTVSIRIALCLALRVGVLRQGGNYRDTLQTQVLESAGDRVKKVEFGAELSEGDLKLFQDEQVGQLMLESTKPSRQFDIQGDGFKK</sequence>
<reference evidence="1" key="3">
    <citation type="submission" date="2025-09" db="UniProtKB">
        <authorList>
            <consortium name="Ensembl"/>
        </authorList>
    </citation>
    <scope>IDENTIFICATION</scope>
</reference>
<dbReference type="GeneTree" id="ENSGT00940000179546"/>
<dbReference type="Ensembl" id="ENSHHUT00000055011.1">
    <property type="protein sequence ID" value="ENSHHUP00000053150.1"/>
    <property type="gene ID" value="ENSHHUG00000031926.1"/>
</dbReference>
<protein>
    <submittedName>
        <fullName evidence="1">Uncharacterized protein</fullName>
    </submittedName>
</protein>
<dbReference type="AlphaFoldDB" id="A0A4W5NUZ7"/>
<keyword evidence="2" id="KW-1185">Reference proteome</keyword>
<organism evidence="1 2">
    <name type="scientific">Hucho hucho</name>
    <name type="common">huchen</name>
    <dbReference type="NCBI Taxonomy" id="62062"/>
    <lineage>
        <taxon>Eukaryota</taxon>
        <taxon>Metazoa</taxon>
        <taxon>Chordata</taxon>
        <taxon>Craniata</taxon>
        <taxon>Vertebrata</taxon>
        <taxon>Euteleostomi</taxon>
        <taxon>Actinopterygii</taxon>
        <taxon>Neopterygii</taxon>
        <taxon>Teleostei</taxon>
        <taxon>Protacanthopterygii</taxon>
        <taxon>Salmoniformes</taxon>
        <taxon>Salmonidae</taxon>
        <taxon>Salmoninae</taxon>
        <taxon>Hucho</taxon>
    </lineage>
</organism>
<dbReference type="STRING" id="62062.ENSHHUP00000053150"/>
<evidence type="ECO:0000313" key="1">
    <source>
        <dbReference type="Ensembl" id="ENSHHUP00000053150.1"/>
    </source>
</evidence>
<accession>A0A4W5NUZ7</accession>